<dbReference type="RefSeq" id="XP_047763690.1">
    <property type="nucleotide sequence ID" value="XM_047906533.1"/>
</dbReference>
<organism evidence="1 2">
    <name type="scientific">Passalora fulva</name>
    <name type="common">Tomato leaf mold</name>
    <name type="synonym">Cladosporium fulvum</name>
    <dbReference type="NCBI Taxonomy" id="5499"/>
    <lineage>
        <taxon>Eukaryota</taxon>
        <taxon>Fungi</taxon>
        <taxon>Dikarya</taxon>
        <taxon>Ascomycota</taxon>
        <taxon>Pezizomycotina</taxon>
        <taxon>Dothideomycetes</taxon>
        <taxon>Dothideomycetidae</taxon>
        <taxon>Mycosphaerellales</taxon>
        <taxon>Mycosphaerellaceae</taxon>
        <taxon>Fulvia</taxon>
    </lineage>
</organism>
<protein>
    <submittedName>
        <fullName evidence="1">Uncharacterized protein</fullName>
    </submittedName>
</protein>
<evidence type="ECO:0000313" key="1">
    <source>
        <dbReference type="EMBL" id="UJO19324.1"/>
    </source>
</evidence>
<proteinExistence type="predicted"/>
<keyword evidence="2" id="KW-1185">Reference proteome</keyword>
<dbReference type="KEGG" id="ffu:CLAFUR5_07385"/>
<dbReference type="Proteomes" id="UP000756132">
    <property type="component" value="Chromosome 6"/>
</dbReference>
<dbReference type="EMBL" id="CP090168">
    <property type="protein sequence ID" value="UJO19324.1"/>
    <property type="molecule type" value="Genomic_DNA"/>
</dbReference>
<dbReference type="GeneID" id="71987263"/>
<accession>A0A9Q8PBA8</accession>
<evidence type="ECO:0000313" key="2">
    <source>
        <dbReference type="Proteomes" id="UP000756132"/>
    </source>
</evidence>
<reference evidence="1" key="1">
    <citation type="submission" date="2021-12" db="EMBL/GenBank/DDBJ databases">
        <authorList>
            <person name="Zaccaron A."/>
            <person name="Stergiopoulos I."/>
        </authorList>
    </citation>
    <scope>NUCLEOTIDE SEQUENCE</scope>
    <source>
        <strain evidence="1">Race5_Kim</strain>
    </source>
</reference>
<dbReference type="AlphaFoldDB" id="A0A9Q8PBA8"/>
<reference evidence="1" key="2">
    <citation type="journal article" date="2022" name="Microb. Genom.">
        <title>A chromosome-scale genome assembly of the tomato pathogen Cladosporium fulvum reveals a compartmentalized genome architecture and the presence of a dispensable chromosome.</title>
        <authorList>
            <person name="Zaccaron A.Z."/>
            <person name="Chen L.H."/>
            <person name="Samaras A."/>
            <person name="Stergiopoulos I."/>
        </authorList>
    </citation>
    <scope>NUCLEOTIDE SEQUENCE</scope>
    <source>
        <strain evidence="1">Race5_Kim</strain>
    </source>
</reference>
<gene>
    <name evidence="1" type="ORF">CLAFUR5_07385</name>
</gene>
<sequence length="72" mass="8302">METASPKSHHEVDMDTLWQRMCNLPSELFIMIAEHVLALEIRAPVQIMEECQPPVWLQISDGERTAAAKTYY</sequence>
<name>A0A9Q8PBA8_PASFU</name>